<accession>A0A1Y5R7K4</accession>
<dbReference type="InterPro" id="IPR023214">
    <property type="entry name" value="HAD_sf"/>
</dbReference>
<evidence type="ECO:0000256" key="4">
    <source>
        <dbReference type="ARBA" id="ARBA00022842"/>
    </source>
</evidence>
<dbReference type="InterPro" id="IPR036412">
    <property type="entry name" value="HAD-like_sf"/>
</dbReference>
<dbReference type="InterPro" id="IPR041492">
    <property type="entry name" value="HAD_2"/>
</dbReference>
<reference evidence="6 7" key="1">
    <citation type="submission" date="2017-03" db="EMBL/GenBank/DDBJ databases">
        <authorList>
            <person name="Afonso C.L."/>
            <person name="Miller P.J."/>
            <person name="Scott M.A."/>
            <person name="Spackman E."/>
            <person name="Goraichik I."/>
            <person name="Dimitrov K.M."/>
            <person name="Suarez D.L."/>
            <person name="Swayne D.E."/>
        </authorList>
    </citation>
    <scope>NUCLEOTIDE SEQUENCE [LARGE SCALE GENOMIC DNA]</scope>
    <source>
        <strain evidence="6 7">CECT 8397</strain>
    </source>
</reference>
<dbReference type="GO" id="GO:0016787">
    <property type="term" value="F:hydrolase activity"/>
    <property type="evidence" value="ECO:0007669"/>
    <property type="project" value="UniProtKB-KW"/>
</dbReference>
<comment type="similarity">
    <text evidence="2">Belongs to the HAD-like hydrolase superfamily. CbbY/CbbZ/Gph/YieH family.</text>
</comment>
<dbReference type="GO" id="GO:0046872">
    <property type="term" value="F:metal ion binding"/>
    <property type="evidence" value="ECO:0007669"/>
    <property type="project" value="UniProtKB-KW"/>
</dbReference>
<keyword evidence="7" id="KW-1185">Reference proteome</keyword>
<proteinExistence type="inferred from homology"/>
<evidence type="ECO:0000256" key="5">
    <source>
        <dbReference type="ARBA" id="ARBA00023277"/>
    </source>
</evidence>
<evidence type="ECO:0000313" key="7">
    <source>
        <dbReference type="Proteomes" id="UP000193623"/>
    </source>
</evidence>
<dbReference type="Pfam" id="PF13419">
    <property type="entry name" value="HAD_2"/>
    <property type="match status" value="1"/>
</dbReference>
<protein>
    <submittedName>
        <fullName evidence="6">Fructose-1-phosphate phosphatase YqaB</fullName>
        <ecNumber evidence="6">3.1.3.-</ecNumber>
    </submittedName>
</protein>
<name>A0A1Y5R7K4_9RHOB</name>
<dbReference type="PANTHER" id="PTHR46193">
    <property type="entry name" value="6-PHOSPHOGLUCONATE PHOSPHATASE"/>
    <property type="match status" value="1"/>
</dbReference>
<keyword evidence="4" id="KW-0460">Magnesium</keyword>
<dbReference type="Gene3D" id="3.40.50.1000">
    <property type="entry name" value="HAD superfamily/HAD-like"/>
    <property type="match status" value="1"/>
</dbReference>
<dbReference type="SFLD" id="SFLDG01129">
    <property type="entry name" value="C1.5:_HAD__Beta-PGM__Phosphata"/>
    <property type="match status" value="1"/>
</dbReference>
<dbReference type="AlphaFoldDB" id="A0A1Y5R7K4"/>
<dbReference type="Proteomes" id="UP000193623">
    <property type="component" value="Unassembled WGS sequence"/>
</dbReference>
<dbReference type="RefSeq" id="WP_235000526.1">
    <property type="nucleotide sequence ID" value="NZ_FWFT01000001.1"/>
</dbReference>
<evidence type="ECO:0000256" key="2">
    <source>
        <dbReference type="ARBA" id="ARBA00006171"/>
    </source>
</evidence>
<dbReference type="InterPro" id="IPR051600">
    <property type="entry name" value="Beta-PGM-like"/>
</dbReference>
<gene>
    <name evidence="6" type="primary">yqaB</name>
    <name evidence="6" type="ORF">PSJ8397_00069</name>
</gene>
<dbReference type="PANTHER" id="PTHR46193:SF18">
    <property type="entry name" value="HEXITOL PHOSPHATASE B"/>
    <property type="match status" value="1"/>
</dbReference>
<comment type="cofactor">
    <cofactor evidence="1">
        <name>Mg(2+)</name>
        <dbReference type="ChEBI" id="CHEBI:18420"/>
    </cofactor>
</comment>
<dbReference type="SFLD" id="SFLDS00003">
    <property type="entry name" value="Haloacid_Dehalogenase"/>
    <property type="match status" value="1"/>
</dbReference>
<dbReference type="EC" id="3.1.3.-" evidence="6"/>
<dbReference type="PRINTS" id="PR00413">
    <property type="entry name" value="HADHALOGNASE"/>
</dbReference>
<dbReference type="EMBL" id="FWFT01000001">
    <property type="protein sequence ID" value="SLN11010.1"/>
    <property type="molecule type" value="Genomic_DNA"/>
</dbReference>
<keyword evidence="3" id="KW-0479">Metal-binding</keyword>
<sequence length="227" mass="24163">MAETCLRLYEALLFDMDGLLLDTERLFMEALVKVAAPFGYDDAAVRAFFLTLIGTSAEKTTAALADFVPAGVDVAAFDRTWREANRTQRQGPVPLRPQVGQVIPALAQAGHRMAVVTSTKRAPAVEHLQSAGLLHHFELVVAGDEVAANKPDPAPYLQAARTLGVDPARCAAFEDSDTGTQAAVAAGCVTTQIPDLRPDVPLPQLGQRVAHDLGQAVHNLGLMPHPA</sequence>
<keyword evidence="5" id="KW-0119">Carbohydrate metabolism</keyword>
<dbReference type="CDD" id="cd07505">
    <property type="entry name" value="HAD_BPGM-like"/>
    <property type="match status" value="1"/>
</dbReference>
<dbReference type="SUPFAM" id="SSF56784">
    <property type="entry name" value="HAD-like"/>
    <property type="match status" value="1"/>
</dbReference>
<evidence type="ECO:0000256" key="3">
    <source>
        <dbReference type="ARBA" id="ARBA00022723"/>
    </source>
</evidence>
<dbReference type="NCBIfam" id="TIGR01509">
    <property type="entry name" value="HAD-SF-IA-v3"/>
    <property type="match status" value="1"/>
</dbReference>
<dbReference type="InterPro" id="IPR023198">
    <property type="entry name" value="PGP-like_dom2"/>
</dbReference>
<organism evidence="6 7">
    <name type="scientific">Pseudooctadecabacter jejudonensis</name>
    <dbReference type="NCBI Taxonomy" id="1391910"/>
    <lineage>
        <taxon>Bacteria</taxon>
        <taxon>Pseudomonadati</taxon>
        <taxon>Pseudomonadota</taxon>
        <taxon>Alphaproteobacteria</taxon>
        <taxon>Rhodobacterales</taxon>
        <taxon>Paracoccaceae</taxon>
        <taxon>Pseudooctadecabacter</taxon>
    </lineage>
</organism>
<evidence type="ECO:0000256" key="1">
    <source>
        <dbReference type="ARBA" id="ARBA00001946"/>
    </source>
</evidence>
<keyword evidence="6" id="KW-0378">Hydrolase</keyword>
<dbReference type="Gene3D" id="1.10.150.240">
    <property type="entry name" value="Putative phosphatase, domain 2"/>
    <property type="match status" value="1"/>
</dbReference>
<evidence type="ECO:0000313" key="6">
    <source>
        <dbReference type="EMBL" id="SLN11010.1"/>
    </source>
</evidence>
<dbReference type="InterPro" id="IPR006439">
    <property type="entry name" value="HAD-SF_hydro_IA"/>
</dbReference>